<reference evidence="2" key="1">
    <citation type="submission" date="2016-07" db="EMBL/GenBank/DDBJ databases">
        <title>Microvirga ossetica sp. nov. a new species of rhizobia isolated from root nodules of the legume species Vicia alpestris Steven originated from North Ossetia region in the Caucasus.</title>
        <authorList>
            <person name="Safronova V.I."/>
            <person name="Kuznetsova I.G."/>
            <person name="Sazanova A.L."/>
            <person name="Belimov A."/>
            <person name="Andronov E."/>
            <person name="Osledkin Y.S."/>
            <person name="Onishchuk O.P."/>
            <person name="Kurchak O.N."/>
            <person name="Shaposhnikov A.I."/>
            <person name="Willems A."/>
            <person name="Tikhonovich I.A."/>
        </authorList>
    </citation>
    <scope>NUCLEOTIDE SEQUENCE [LARGE SCALE GENOMIC DNA]</scope>
    <source>
        <strain evidence="2">V5/3M</strain>
    </source>
</reference>
<organism evidence="2">
    <name type="scientific">Microvirga ossetica</name>
    <dbReference type="NCBI Taxonomy" id="1882682"/>
    <lineage>
        <taxon>Bacteria</taxon>
        <taxon>Pseudomonadati</taxon>
        <taxon>Pseudomonadota</taxon>
        <taxon>Alphaproteobacteria</taxon>
        <taxon>Hyphomicrobiales</taxon>
        <taxon>Methylobacteriaceae</taxon>
        <taxon>Microvirga</taxon>
    </lineage>
</organism>
<dbReference type="OrthoDB" id="9813425at2"/>
<sequence>MLRIVTWNIQWGLGIDETQNLSRLIGDARAIADFDVLCLQEVSDNFANLKGNDGSDQFAELGHLLPGYTAIAGVGLDIPDGAGGRRRFGNTILSRLPVLQVLRYTLPWEAAATRNMPRLLLEAVVEAPSGPLRIMTTHLEYSSSELRRAQVEGIREAHRTAHERHLTPRENGPGTYVRFPTTSSAVLTGDFNMRPEDPVKRRISDPFGNGTPRLLDAWEAARGSTPHPPSFCLFEQSNGPPHCCDFMFVTEDIASRVSRVAYDQNTQASDHQPVLLELDM</sequence>
<dbReference type="InterPro" id="IPR036691">
    <property type="entry name" value="Endo/exonu/phosph_ase_sf"/>
</dbReference>
<evidence type="ECO:0000259" key="1">
    <source>
        <dbReference type="Pfam" id="PF03372"/>
    </source>
</evidence>
<dbReference type="PANTHER" id="PTHR14859">
    <property type="entry name" value="CALCOFLUOR WHITE HYPERSENSITIVE PROTEIN PRECURSOR"/>
    <property type="match status" value="1"/>
</dbReference>
<dbReference type="EMBL" id="CP016616">
    <property type="protein sequence ID" value="ANY80147.1"/>
    <property type="molecule type" value="Genomic_DNA"/>
</dbReference>
<feature type="domain" description="Endonuclease/exonuclease/phosphatase" evidence="1">
    <location>
        <begin position="163"/>
        <end position="271"/>
    </location>
</feature>
<dbReference type="AlphaFoldDB" id="A0A1B2EJM8"/>
<accession>A0A1B2EJM8</accession>
<dbReference type="PANTHER" id="PTHR14859:SF0">
    <property type="entry name" value="ENDONUCLEASE_EXONUCLEASE_PHOSPHATASE FAMILY PROTEIN, EXPRESSED"/>
    <property type="match status" value="1"/>
</dbReference>
<name>A0A1B2EJM8_9HYPH</name>
<dbReference type="GO" id="GO:0003824">
    <property type="term" value="F:catalytic activity"/>
    <property type="evidence" value="ECO:0007669"/>
    <property type="project" value="InterPro"/>
</dbReference>
<dbReference type="GO" id="GO:0016020">
    <property type="term" value="C:membrane"/>
    <property type="evidence" value="ECO:0007669"/>
    <property type="project" value="GOC"/>
</dbReference>
<dbReference type="Gene3D" id="3.60.10.10">
    <property type="entry name" value="Endonuclease/exonuclease/phosphatase"/>
    <property type="match status" value="1"/>
</dbReference>
<dbReference type="RefSeq" id="WP_099511152.1">
    <property type="nucleotide sequence ID" value="NZ_CP016616.1"/>
</dbReference>
<evidence type="ECO:0000313" key="2">
    <source>
        <dbReference type="EMBL" id="ANY80147.1"/>
    </source>
</evidence>
<dbReference type="Pfam" id="PF03372">
    <property type="entry name" value="Exo_endo_phos"/>
    <property type="match status" value="2"/>
</dbReference>
<dbReference type="InterPro" id="IPR005135">
    <property type="entry name" value="Endo/exonuclease/phosphatase"/>
</dbReference>
<dbReference type="SUPFAM" id="SSF56219">
    <property type="entry name" value="DNase I-like"/>
    <property type="match status" value="1"/>
</dbReference>
<dbReference type="GO" id="GO:0006506">
    <property type="term" value="P:GPI anchor biosynthetic process"/>
    <property type="evidence" value="ECO:0007669"/>
    <property type="project" value="TreeGrafter"/>
</dbReference>
<dbReference type="KEGG" id="moc:BB934_19530"/>
<protein>
    <recommendedName>
        <fullName evidence="1">Endonuclease/exonuclease/phosphatase domain-containing protein</fullName>
    </recommendedName>
</protein>
<gene>
    <name evidence="2" type="ORF">BB934_19530</name>
</gene>
<proteinExistence type="predicted"/>
<dbReference type="InterPro" id="IPR051916">
    <property type="entry name" value="GPI-anchor_lipid_remodeler"/>
</dbReference>
<feature type="domain" description="Endonuclease/exonuclease/phosphatase" evidence="1">
    <location>
        <begin position="5"/>
        <end position="104"/>
    </location>
</feature>